<evidence type="ECO:0000256" key="1">
    <source>
        <dbReference type="ARBA" id="ARBA00007025"/>
    </source>
</evidence>
<gene>
    <name evidence="15" type="ORF">BRENAR_LOCUS3819</name>
</gene>
<evidence type="ECO:0000259" key="12">
    <source>
        <dbReference type="PROSITE" id="PS50089"/>
    </source>
</evidence>
<evidence type="ECO:0000256" key="8">
    <source>
        <dbReference type="ARBA" id="ARBA00022840"/>
    </source>
</evidence>
<dbReference type="InterPro" id="IPR050628">
    <property type="entry name" value="SNF2_RAD54_helicase_TF"/>
</dbReference>
<feature type="compositionally biased region" description="Low complexity" evidence="11">
    <location>
        <begin position="92"/>
        <end position="103"/>
    </location>
</feature>
<dbReference type="Pfam" id="PF00176">
    <property type="entry name" value="SNF2-rel_dom"/>
    <property type="match status" value="1"/>
</dbReference>
<dbReference type="Proteomes" id="UP000290900">
    <property type="component" value="Unassembled WGS sequence"/>
</dbReference>
<dbReference type="InterPro" id="IPR001841">
    <property type="entry name" value="Znf_RING"/>
</dbReference>
<accession>A0A448YQH0</accession>
<dbReference type="InterPro" id="IPR013083">
    <property type="entry name" value="Znf_RING/FYVE/PHD"/>
</dbReference>
<dbReference type="InterPro" id="IPR027417">
    <property type="entry name" value="P-loop_NTPase"/>
</dbReference>
<keyword evidence="3" id="KW-0547">Nucleotide-binding</keyword>
<dbReference type="GO" id="GO:0005524">
    <property type="term" value="F:ATP binding"/>
    <property type="evidence" value="ECO:0007669"/>
    <property type="project" value="UniProtKB-KW"/>
</dbReference>
<evidence type="ECO:0000256" key="2">
    <source>
        <dbReference type="ARBA" id="ARBA00022723"/>
    </source>
</evidence>
<dbReference type="InterPro" id="IPR000330">
    <property type="entry name" value="SNF2_N"/>
</dbReference>
<dbReference type="PROSITE" id="PS00518">
    <property type="entry name" value="ZF_RING_1"/>
    <property type="match status" value="1"/>
</dbReference>
<feature type="region of interest" description="Disordered" evidence="11">
    <location>
        <begin position="1"/>
        <end position="30"/>
    </location>
</feature>
<keyword evidence="5" id="KW-0378">Hydrolase</keyword>
<dbReference type="GO" id="GO:0005737">
    <property type="term" value="C:cytoplasm"/>
    <property type="evidence" value="ECO:0007669"/>
    <property type="project" value="TreeGrafter"/>
</dbReference>
<proteinExistence type="inferred from homology"/>
<reference evidence="15 16" key="1">
    <citation type="submission" date="2018-12" db="EMBL/GenBank/DDBJ databases">
        <authorList>
            <person name="Tiukova I."/>
            <person name="Dainat J."/>
        </authorList>
    </citation>
    <scope>NUCLEOTIDE SEQUENCE [LARGE SCALE GENOMIC DNA]</scope>
</reference>
<feature type="domain" description="Helicase ATP-binding" evidence="13">
    <location>
        <begin position="508"/>
        <end position="701"/>
    </location>
</feature>
<feature type="domain" description="RING-type" evidence="12">
    <location>
        <begin position="866"/>
        <end position="917"/>
    </location>
</feature>
<keyword evidence="8" id="KW-0067">ATP-binding</keyword>
<feature type="domain" description="Helicase C-terminal" evidence="14">
    <location>
        <begin position="983"/>
        <end position="1141"/>
    </location>
</feature>
<protein>
    <submittedName>
        <fullName evidence="15">DEKNAAC104230</fullName>
    </submittedName>
</protein>
<evidence type="ECO:0000313" key="15">
    <source>
        <dbReference type="EMBL" id="VEU23088.1"/>
    </source>
</evidence>
<dbReference type="OrthoDB" id="423559at2759"/>
<dbReference type="PROSITE" id="PS51194">
    <property type="entry name" value="HELICASE_CTER"/>
    <property type="match status" value="1"/>
</dbReference>
<dbReference type="InterPro" id="IPR001650">
    <property type="entry name" value="Helicase_C-like"/>
</dbReference>
<dbReference type="PANTHER" id="PTHR45626">
    <property type="entry name" value="TRANSCRIPTION TERMINATION FACTOR 2-RELATED"/>
    <property type="match status" value="1"/>
</dbReference>
<dbReference type="GO" id="GO:0008094">
    <property type="term" value="F:ATP-dependent activity, acting on DNA"/>
    <property type="evidence" value="ECO:0007669"/>
    <property type="project" value="TreeGrafter"/>
</dbReference>
<dbReference type="Gene3D" id="3.30.40.10">
    <property type="entry name" value="Zinc/RING finger domain, C3HC4 (zinc finger)"/>
    <property type="match status" value="1"/>
</dbReference>
<dbReference type="InterPro" id="IPR014001">
    <property type="entry name" value="Helicase_ATP-bd"/>
</dbReference>
<feature type="region of interest" description="Disordered" evidence="11">
    <location>
        <begin position="200"/>
        <end position="226"/>
    </location>
</feature>
<dbReference type="GO" id="GO:0008270">
    <property type="term" value="F:zinc ion binding"/>
    <property type="evidence" value="ECO:0007669"/>
    <property type="project" value="UniProtKB-KW"/>
</dbReference>
<name>A0A448YQH0_BRENA</name>
<evidence type="ECO:0000313" key="16">
    <source>
        <dbReference type="Proteomes" id="UP000290900"/>
    </source>
</evidence>
<dbReference type="SMART" id="SM00490">
    <property type="entry name" value="HELICc"/>
    <property type="match status" value="1"/>
</dbReference>
<dbReference type="PROSITE" id="PS51192">
    <property type="entry name" value="HELICASE_ATP_BIND_1"/>
    <property type="match status" value="1"/>
</dbReference>
<dbReference type="PROSITE" id="PS50089">
    <property type="entry name" value="ZF_RING_2"/>
    <property type="match status" value="1"/>
</dbReference>
<dbReference type="Gene3D" id="3.40.50.10810">
    <property type="entry name" value="Tandem AAA-ATPase domain"/>
    <property type="match status" value="1"/>
</dbReference>
<evidence type="ECO:0000256" key="5">
    <source>
        <dbReference type="ARBA" id="ARBA00022801"/>
    </source>
</evidence>
<dbReference type="Pfam" id="PF00271">
    <property type="entry name" value="Helicase_C"/>
    <property type="match status" value="1"/>
</dbReference>
<evidence type="ECO:0000256" key="3">
    <source>
        <dbReference type="ARBA" id="ARBA00022741"/>
    </source>
</evidence>
<keyword evidence="10" id="KW-0175">Coiled coil</keyword>
<dbReference type="Gene3D" id="3.40.50.300">
    <property type="entry name" value="P-loop containing nucleotide triphosphate hydrolases"/>
    <property type="match status" value="1"/>
</dbReference>
<dbReference type="SMART" id="SM00487">
    <property type="entry name" value="DEXDc"/>
    <property type="match status" value="1"/>
</dbReference>
<evidence type="ECO:0000256" key="9">
    <source>
        <dbReference type="PROSITE-ProRule" id="PRU00175"/>
    </source>
</evidence>
<dbReference type="InterPro" id="IPR049730">
    <property type="entry name" value="SNF2/RAD54-like_C"/>
</dbReference>
<dbReference type="InParanoid" id="A0A448YQH0"/>
<feature type="compositionally biased region" description="Basic and acidic residues" evidence="11">
    <location>
        <begin position="209"/>
        <end position="223"/>
    </location>
</feature>
<evidence type="ECO:0000256" key="10">
    <source>
        <dbReference type="SAM" id="Coils"/>
    </source>
</evidence>
<keyword evidence="16" id="KW-1185">Reference proteome</keyword>
<dbReference type="InterPro" id="IPR038718">
    <property type="entry name" value="SNF2-like_sf"/>
</dbReference>
<evidence type="ECO:0000256" key="6">
    <source>
        <dbReference type="ARBA" id="ARBA00022806"/>
    </source>
</evidence>
<dbReference type="STRING" id="13370.A0A448YQH0"/>
<dbReference type="CDD" id="cd18008">
    <property type="entry name" value="DEXDc_SHPRH-like"/>
    <property type="match status" value="1"/>
</dbReference>
<dbReference type="PANTHER" id="PTHR45626:SF16">
    <property type="entry name" value="ATP-DEPENDENT HELICASE ULS1"/>
    <property type="match status" value="1"/>
</dbReference>
<dbReference type="SMART" id="SM00184">
    <property type="entry name" value="RING"/>
    <property type="match status" value="1"/>
</dbReference>
<dbReference type="EMBL" id="CAACVR010000034">
    <property type="protein sequence ID" value="VEU23088.1"/>
    <property type="molecule type" value="Genomic_DNA"/>
</dbReference>
<dbReference type="GO" id="GO:0016787">
    <property type="term" value="F:hydrolase activity"/>
    <property type="evidence" value="ECO:0007669"/>
    <property type="project" value="UniProtKB-KW"/>
</dbReference>
<evidence type="ECO:0000256" key="7">
    <source>
        <dbReference type="ARBA" id="ARBA00022833"/>
    </source>
</evidence>
<keyword evidence="6" id="KW-0347">Helicase</keyword>
<dbReference type="GO" id="GO:0005634">
    <property type="term" value="C:nucleus"/>
    <property type="evidence" value="ECO:0007669"/>
    <property type="project" value="TreeGrafter"/>
</dbReference>
<dbReference type="CDD" id="cd18793">
    <property type="entry name" value="SF2_C_SNF"/>
    <property type="match status" value="1"/>
</dbReference>
<keyword evidence="7" id="KW-0862">Zinc</keyword>
<keyword evidence="4 9" id="KW-0863">Zinc-finger</keyword>
<dbReference type="GO" id="GO:0000724">
    <property type="term" value="P:double-strand break repair via homologous recombination"/>
    <property type="evidence" value="ECO:0007669"/>
    <property type="project" value="TreeGrafter"/>
</dbReference>
<sequence length="1160" mass="131339">MTEVIDLDSGPEDSQSYLDQMGPNLQKLPNPHPLLKNIPVDTYLNQPAMIVQDEPKQQETPITPSARHLASTPRETAFDEATAKINRLNQYSSPASSSAVSSPKRQKLMLTSDGSGEAEVIDLTANLSGGSGDESYDDVEGHPSQLQIVENYENETGQKITPAHASPVYNIPDAASGSASDSGSDDVVIVGEVRLSSADNNSGQLAKLEPQRPTKEERGLKFTEEDEIAHNIPPQLRRKYLEARYGRVVEVTSGLIEKAQRLHSRIDTTRSLFMLKKMEFDNSPTSRNHEGQLKIQEADNLLGKTASQHQVLYRHLTSLENNKQQLEREFRYKKALRLSLLEHGRILSKYQHPPVIQMKQVNLVEFRNVYNQLKGLLSSIESFSFPRMVNGTHSLVELAPAVPSLSTSSSYGSQYGTYKGPGMEFWNDEVFRTLGTETGSDWQAQQDNGLLYNSNIYHAGNDESESLKSLLNNIRPDEEFEEGMETTPKDMLVPLLKHQRIGLAWMKAKEDSDNNGGILADDMGLGKTIQALAIMLLNRSKDNKCKTNLIVAPVSLLQQWAQEVKTKIRSEADFKCYIYHQSNKAKSFKELQKYDIVLVSYNTLASEWKKHFALAISELKAKKSAELPGGGGESYRSPFYTDDAIFYRIVLDEAQNVKNKLTNASKSVSTLGGTFKWCMSGTPIQNRVEELYPLLRFLKIKPYCDEDRFKSQIAAPINSGYQEQRAYGKLHALLSAILLRRTKDSEIDGKPILSLPEKHTYIDQVAMTDRESSFYRDLESNSAKKAEVLMQTRHHGHGGASNYSSILTLLLRMRQACDHYYLVKIGEDKERESKAEDYRNEFKACNAYKPEVIRRVDRERDSELVCQMCNDVLPEELAYLLSHCGHVVCKDCIVQFFDENSDTNWNGDRSAKCLLCREPNLESETVTFPVYDAVIKEKLNWQQVKRKFGVDNKTSDKSYRAEKIKDLIAEDDGKIMVSAKVSKCIELVKHILEENPEEKIIIFSQFITFFDILQIILYANGLSYLRYDGTMDIDLKNKTVSQFYNDASKRILLLSLKAGNVGLTLTCANHVILLEPFWNPYVEKQAQDRVHRISQTRQVHVHRILVKGTVEDRIMELQEKKEKMVETALDPTARKSVNRLSRKELGFLFGIEGLSTLEDD</sequence>
<feature type="region of interest" description="Disordered" evidence="11">
    <location>
        <begin position="88"/>
        <end position="114"/>
    </location>
</feature>
<evidence type="ECO:0000259" key="13">
    <source>
        <dbReference type="PROSITE" id="PS51192"/>
    </source>
</evidence>
<evidence type="ECO:0000256" key="11">
    <source>
        <dbReference type="SAM" id="MobiDB-lite"/>
    </source>
</evidence>
<dbReference type="SUPFAM" id="SSF52540">
    <property type="entry name" value="P-loop containing nucleoside triphosphate hydrolases"/>
    <property type="match status" value="2"/>
</dbReference>
<organism evidence="15 16">
    <name type="scientific">Brettanomyces naardenensis</name>
    <name type="common">Yeast</name>
    <dbReference type="NCBI Taxonomy" id="13370"/>
    <lineage>
        <taxon>Eukaryota</taxon>
        <taxon>Fungi</taxon>
        <taxon>Dikarya</taxon>
        <taxon>Ascomycota</taxon>
        <taxon>Saccharomycotina</taxon>
        <taxon>Pichiomycetes</taxon>
        <taxon>Pichiales</taxon>
        <taxon>Pichiaceae</taxon>
        <taxon>Brettanomyces</taxon>
    </lineage>
</organism>
<keyword evidence="2" id="KW-0479">Metal-binding</keyword>
<comment type="similarity">
    <text evidence="1">Belongs to the SNF2/RAD54 helicase family.</text>
</comment>
<dbReference type="AlphaFoldDB" id="A0A448YQH0"/>
<dbReference type="InterPro" id="IPR017907">
    <property type="entry name" value="Znf_RING_CS"/>
</dbReference>
<feature type="coiled-coil region" evidence="10">
    <location>
        <begin position="309"/>
        <end position="336"/>
    </location>
</feature>
<dbReference type="GO" id="GO:0004386">
    <property type="term" value="F:helicase activity"/>
    <property type="evidence" value="ECO:0007669"/>
    <property type="project" value="UniProtKB-KW"/>
</dbReference>
<evidence type="ECO:0000259" key="14">
    <source>
        <dbReference type="PROSITE" id="PS51194"/>
    </source>
</evidence>
<evidence type="ECO:0000256" key="4">
    <source>
        <dbReference type="ARBA" id="ARBA00022771"/>
    </source>
</evidence>
<feature type="compositionally biased region" description="Acidic residues" evidence="11">
    <location>
        <begin position="1"/>
        <end position="11"/>
    </location>
</feature>
<dbReference type="SUPFAM" id="SSF57850">
    <property type="entry name" value="RING/U-box"/>
    <property type="match status" value="1"/>
</dbReference>